<dbReference type="PANTHER" id="PTHR28250:SF1">
    <property type="entry name" value="CYTOCHROME B PRE-MRNA-PROCESSING PROTEIN 6"/>
    <property type="match status" value="1"/>
</dbReference>
<dbReference type="EMBL" id="LT550270">
    <property type="protein sequence ID" value="SAL95346.1"/>
    <property type="molecule type" value="Genomic_DNA"/>
</dbReference>
<dbReference type="AlphaFoldDB" id="A0A168KSQ2"/>
<sequence length="120" mass="13808">MSQAARQEIQTLYRNYLRLVQEWPVDKARPNKDMKQFLTIRVEETFRQPLQDGATLDIAQVKKQYDALERLLANEFKQKYPLSDSLMSPASNPSYYTSLLSSLGAEKDGKKTGLARFFGN</sequence>
<evidence type="ECO:0000313" key="2">
    <source>
        <dbReference type="Proteomes" id="UP000078561"/>
    </source>
</evidence>
<dbReference type="OMA" id="KVIQKWP"/>
<protein>
    <recommendedName>
        <fullName evidence="3">Mitochondrial protein M19</fullName>
    </recommendedName>
</protein>
<name>A0A168KSQ2_ABSGL</name>
<evidence type="ECO:0000313" key="1">
    <source>
        <dbReference type="EMBL" id="SAL95346.1"/>
    </source>
</evidence>
<dbReference type="GO" id="GO:0034551">
    <property type="term" value="P:mitochondrial respiratory chain complex III assembly"/>
    <property type="evidence" value="ECO:0007669"/>
    <property type="project" value="TreeGrafter"/>
</dbReference>
<dbReference type="Proteomes" id="UP000078561">
    <property type="component" value="Unassembled WGS sequence"/>
</dbReference>
<keyword evidence="2" id="KW-1185">Reference proteome</keyword>
<gene>
    <name evidence="1" type="primary">ABSGL_00664.1 scaffold 832</name>
</gene>
<dbReference type="InterPro" id="IPR037653">
    <property type="entry name" value="Cbp6"/>
</dbReference>
<evidence type="ECO:0008006" key="3">
    <source>
        <dbReference type="Google" id="ProtNLM"/>
    </source>
</evidence>
<dbReference type="InParanoid" id="A0A168KSQ2"/>
<dbReference type="PANTHER" id="PTHR28250">
    <property type="entry name" value="CYTOCHROME B PRE-MRNA-PROCESSING PROTEIN 6"/>
    <property type="match status" value="1"/>
</dbReference>
<reference evidence="1" key="1">
    <citation type="submission" date="2016-04" db="EMBL/GenBank/DDBJ databases">
        <authorList>
            <person name="Evans L.H."/>
            <person name="Alamgir A."/>
            <person name="Owens N."/>
            <person name="Weber N.D."/>
            <person name="Virtaneva K."/>
            <person name="Barbian K."/>
            <person name="Babar A."/>
            <person name="Rosenke K."/>
        </authorList>
    </citation>
    <scope>NUCLEOTIDE SEQUENCE [LARGE SCALE GENOMIC DNA]</scope>
    <source>
        <strain evidence="1">CBS 101.48</strain>
    </source>
</reference>
<proteinExistence type="predicted"/>
<organism evidence="1">
    <name type="scientific">Absidia glauca</name>
    <name type="common">Pin mould</name>
    <dbReference type="NCBI Taxonomy" id="4829"/>
    <lineage>
        <taxon>Eukaryota</taxon>
        <taxon>Fungi</taxon>
        <taxon>Fungi incertae sedis</taxon>
        <taxon>Mucoromycota</taxon>
        <taxon>Mucoromycotina</taxon>
        <taxon>Mucoromycetes</taxon>
        <taxon>Mucorales</taxon>
        <taxon>Cunninghamellaceae</taxon>
        <taxon>Absidia</taxon>
    </lineage>
</organism>
<accession>A0A168KSQ2</accession>
<dbReference type="GO" id="GO:0061671">
    <property type="term" value="C:Cbp3p-Cbp6 complex"/>
    <property type="evidence" value="ECO:0007669"/>
    <property type="project" value="InterPro"/>
</dbReference>
<dbReference type="GO" id="GO:0043022">
    <property type="term" value="F:ribosome binding"/>
    <property type="evidence" value="ECO:0007669"/>
    <property type="project" value="InterPro"/>
</dbReference>
<dbReference type="OrthoDB" id="2107880at2759"/>
<dbReference type="Pfam" id="PF20180">
    <property type="entry name" value="UQCC2_CBP6"/>
    <property type="match status" value="1"/>
</dbReference>